<dbReference type="Proteomes" id="UP000751190">
    <property type="component" value="Unassembled WGS sequence"/>
</dbReference>
<proteinExistence type="predicted"/>
<dbReference type="PROSITE" id="PS00018">
    <property type="entry name" value="EF_HAND_1"/>
    <property type="match status" value="1"/>
</dbReference>
<evidence type="ECO:0000313" key="3">
    <source>
        <dbReference type="Proteomes" id="UP000751190"/>
    </source>
</evidence>
<keyword evidence="3" id="KW-1185">Reference proteome</keyword>
<feature type="compositionally biased region" description="Basic and acidic residues" evidence="1">
    <location>
        <begin position="401"/>
        <end position="419"/>
    </location>
</feature>
<feature type="region of interest" description="Disordered" evidence="1">
    <location>
        <begin position="536"/>
        <end position="593"/>
    </location>
</feature>
<feature type="compositionally biased region" description="Polar residues" evidence="1">
    <location>
        <begin position="80"/>
        <end position="93"/>
    </location>
</feature>
<feature type="region of interest" description="Disordered" evidence="1">
    <location>
        <begin position="777"/>
        <end position="813"/>
    </location>
</feature>
<feature type="region of interest" description="Disordered" evidence="1">
    <location>
        <begin position="685"/>
        <end position="731"/>
    </location>
</feature>
<comment type="caution">
    <text evidence="2">The sequence shown here is derived from an EMBL/GenBank/DDBJ whole genome shotgun (WGS) entry which is preliminary data.</text>
</comment>
<name>A0A8J6CGR7_DIALT</name>
<evidence type="ECO:0000256" key="1">
    <source>
        <dbReference type="SAM" id="MobiDB-lite"/>
    </source>
</evidence>
<protein>
    <recommendedName>
        <fullName evidence="4">EF-hand domain-containing protein</fullName>
    </recommendedName>
</protein>
<feature type="compositionally biased region" description="Low complexity" evidence="1">
    <location>
        <begin position="567"/>
        <end position="593"/>
    </location>
</feature>
<evidence type="ECO:0000313" key="2">
    <source>
        <dbReference type="EMBL" id="KAG8470406.1"/>
    </source>
</evidence>
<reference evidence="2" key="1">
    <citation type="submission" date="2021-05" db="EMBL/GenBank/DDBJ databases">
        <title>The genome of the haptophyte Pavlova lutheri (Diacronema luteri, Pavlovales) - a model for lipid biosynthesis in eukaryotic algae.</title>
        <authorList>
            <person name="Hulatt C.J."/>
            <person name="Posewitz M.C."/>
        </authorList>
    </citation>
    <scope>NUCLEOTIDE SEQUENCE</scope>
    <source>
        <strain evidence="2">NIVA-4/92</strain>
    </source>
</reference>
<gene>
    <name evidence="2" type="ORF">KFE25_008827</name>
</gene>
<organism evidence="2 3">
    <name type="scientific">Diacronema lutheri</name>
    <name type="common">Unicellular marine alga</name>
    <name type="synonym">Monochrysis lutheri</name>
    <dbReference type="NCBI Taxonomy" id="2081491"/>
    <lineage>
        <taxon>Eukaryota</taxon>
        <taxon>Haptista</taxon>
        <taxon>Haptophyta</taxon>
        <taxon>Pavlovophyceae</taxon>
        <taxon>Pavlovales</taxon>
        <taxon>Pavlovaceae</taxon>
        <taxon>Diacronema</taxon>
    </lineage>
</organism>
<feature type="region of interest" description="Disordered" evidence="1">
    <location>
        <begin position="841"/>
        <end position="885"/>
    </location>
</feature>
<evidence type="ECO:0008006" key="4">
    <source>
        <dbReference type="Google" id="ProtNLM"/>
    </source>
</evidence>
<dbReference type="InterPro" id="IPR018247">
    <property type="entry name" value="EF_Hand_1_Ca_BS"/>
</dbReference>
<accession>A0A8J6CGR7</accession>
<dbReference type="EMBL" id="JAGTXO010000001">
    <property type="protein sequence ID" value="KAG8470406.1"/>
    <property type="molecule type" value="Genomic_DNA"/>
</dbReference>
<feature type="compositionally biased region" description="Gly residues" evidence="1">
    <location>
        <begin position="537"/>
        <end position="547"/>
    </location>
</feature>
<feature type="compositionally biased region" description="Low complexity" evidence="1">
    <location>
        <begin position="491"/>
        <end position="511"/>
    </location>
</feature>
<feature type="region of interest" description="Disordered" evidence="1">
    <location>
        <begin position="483"/>
        <end position="519"/>
    </location>
</feature>
<dbReference type="OrthoDB" id="77829at2759"/>
<dbReference type="AlphaFoldDB" id="A0A8J6CGR7"/>
<feature type="region of interest" description="Disordered" evidence="1">
    <location>
        <begin position="46"/>
        <end position="105"/>
    </location>
</feature>
<dbReference type="OMA" id="CATPEWA"/>
<sequence>MDFGLRIGHVAAEPLRASPEPPVEHAGALTSPEISLSNARLPRTDALAPLTPHSPAHPRRRTSSALPPIQRHGDTRAVGSGSSVKLSRPSTLRAQAPPALVPHGKPLMRVSDASARVPAPRAAGPQAGAVRRQPPDLQSVLVTPDASAYHATGPQVGAVRRQPSDLQSMLATPEASELTIVRSQDTRERVFGESTRTRTSLAHKFKFEQQQLQQLCAGAVELVPYHQQGDPEFDAPSPMRQRKQLFDSGSAQLGVVARLFWTAGRLPPDGAMSRATYLTIHRLICKAIASDLSESAARRAAHADWAHDAAGARSLGFGAFTGSLFDLADQWTDSVDLADYLHFLQVLFLRVTKAVRDSNAPAGSSVRVFRRFDDVASISMEALRHTHSQYRPHGAQLAPDARTDGADGAPRDSEREDGAQRSWFEQQQQLARDRGERPSARTLVAAGSELHASDARWGMAKAVALAVVRLAARNALLRRAARKSGVDSANSGAPLATAAPSAQAPALAASESESEDESIFGEAGAIEVADEARWQQVGGGGADGVGGASRASEAHEGTRQSPAARCASPGPASAPTAPAAPSLSPPLASNAPPRVEHPVIDAIVRKVRGALYGKDVGRLCATPEWASMGKDVFERFVRKVVRITPAQLTPSDCAALHGFLDRNADGVVSVDELLHFVTAQASSLPVGSEAANTRADGASDEPRGGRVKRSVSMGAARRVSGASGEASTRAADAMRPLRHVRDVDAAAVAGKLLPGRPLGLAPTPAAQRLSLPLGSLPVRPASTGDSDGALGDIGSVAHEPTGASPSQSAGKTAAALLPARRQSFTPAATALRLDALNACGKQSERSATQPPLRGVSTLGPRTGTGADGKVELTQRQSHGSPGAPT</sequence>
<feature type="region of interest" description="Disordered" evidence="1">
    <location>
        <begin position="388"/>
        <end position="439"/>
    </location>
</feature>